<evidence type="ECO:0000313" key="7">
    <source>
        <dbReference type="Proteomes" id="UP000229681"/>
    </source>
</evidence>
<feature type="domain" description="Dehydrogenase E1 component" evidence="5">
    <location>
        <begin position="1"/>
        <end position="128"/>
    </location>
</feature>
<dbReference type="AlphaFoldDB" id="A0A2M8P8M7"/>
<keyword evidence="3 4" id="KW-0786">Thiamine pyrophosphate</keyword>
<dbReference type="InterPro" id="IPR050771">
    <property type="entry name" value="Alpha-ketoacid_DH_E1_comp"/>
</dbReference>
<proteinExistence type="inferred from homology"/>
<feature type="non-terminal residue" evidence="6">
    <location>
        <position position="129"/>
    </location>
</feature>
<keyword evidence="6" id="KW-0670">Pyruvate</keyword>
<dbReference type="Proteomes" id="UP000229681">
    <property type="component" value="Unassembled WGS sequence"/>
</dbReference>
<accession>A0A2M8P8M7</accession>
<comment type="catalytic activity">
    <reaction evidence="4">
        <text>N(6)-[(R)-lipoyl]-L-lysyl-[protein] + 3-methyl-2-oxobutanoate + H(+) = N(6)-[(R)-S(8)-2-methylpropanoyldihydrolipoyl]-L-lysyl-[protein] + CO2</text>
        <dbReference type="Rhea" id="RHEA:13457"/>
        <dbReference type="Rhea" id="RHEA-COMP:10474"/>
        <dbReference type="Rhea" id="RHEA-COMP:10497"/>
        <dbReference type="ChEBI" id="CHEBI:11851"/>
        <dbReference type="ChEBI" id="CHEBI:15378"/>
        <dbReference type="ChEBI" id="CHEBI:16526"/>
        <dbReference type="ChEBI" id="CHEBI:83099"/>
        <dbReference type="ChEBI" id="CHEBI:83142"/>
        <dbReference type="EC" id="1.2.4.4"/>
    </reaction>
</comment>
<comment type="similarity">
    <text evidence="4">Belongs to the BCKDHA family.</text>
</comment>
<evidence type="ECO:0000256" key="3">
    <source>
        <dbReference type="ARBA" id="ARBA00023052"/>
    </source>
</evidence>
<evidence type="ECO:0000256" key="4">
    <source>
        <dbReference type="RuleBase" id="RU365014"/>
    </source>
</evidence>
<dbReference type="InterPro" id="IPR029061">
    <property type="entry name" value="THDP-binding"/>
</dbReference>
<evidence type="ECO:0000259" key="5">
    <source>
        <dbReference type="Pfam" id="PF00676"/>
    </source>
</evidence>
<evidence type="ECO:0000256" key="1">
    <source>
        <dbReference type="ARBA" id="ARBA00001964"/>
    </source>
</evidence>
<organism evidence="6 7">
    <name type="scientific">Candidatus Thermofonsia Clade 1 bacterium</name>
    <dbReference type="NCBI Taxonomy" id="2364210"/>
    <lineage>
        <taxon>Bacteria</taxon>
        <taxon>Bacillati</taxon>
        <taxon>Chloroflexota</taxon>
        <taxon>Candidatus Thermofontia</taxon>
        <taxon>Candidatus Thermofonsia Clade 1</taxon>
    </lineage>
</organism>
<dbReference type="SUPFAM" id="SSF52518">
    <property type="entry name" value="Thiamin diphosphate-binding fold (THDP-binding)"/>
    <property type="match status" value="1"/>
</dbReference>
<keyword evidence="2 4" id="KW-0560">Oxidoreductase</keyword>
<dbReference type="PANTHER" id="PTHR43380">
    <property type="entry name" value="2-OXOISOVALERATE DEHYDROGENASE SUBUNIT ALPHA, MITOCHONDRIAL"/>
    <property type="match status" value="1"/>
</dbReference>
<reference evidence="6 7" key="1">
    <citation type="submission" date="2017-11" db="EMBL/GenBank/DDBJ databases">
        <title>Evolution of Phototrophy in the Chloroflexi Phylum Driven by Horizontal Gene Transfer.</title>
        <authorList>
            <person name="Ward L.M."/>
            <person name="Hemp J."/>
            <person name="Shih P.M."/>
            <person name="Mcglynn S.E."/>
            <person name="Fischer W."/>
        </authorList>
    </citation>
    <scope>NUCLEOTIDE SEQUENCE [LARGE SCALE GENOMIC DNA]</scope>
    <source>
        <strain evidence="6">JP3_13</strain>
    </source>
</reference>
<dbReference type="EC" id="1.2.4.4" evidence="4"/>
<dbReference type="PANTHER" id="PTHR43380:SF1">
    <property type="entry name" value="2-OXOISOVALERATE DEHYDROGENASE SUBUNIT ALPHA, MITOCHONDRIAL"/>
    <property type="match status" value="1"/>
</dbReference>
<comment type="caution">
    <text evidence="6">The sequence shown here is derived from an EMBL/GenBank/DDBJ whole genome shotgun (WGS) entry which is preliminary data.</text>
</comment>
<dbReference type="InterPro" id="IPR001017">
    <property type="entry name" value="DH_E1"/>
</dbReference>
<dbReference type="GO" id="GO:0003863">
    <property type="term" value="F:branched-chain 2-oxo acid dehydrogenase activity"/>
    <property type="evidence" value="ECO:0007669"/>
    <property type="project" value="UniProtKB-EC"/>
</dbReference>
<dbReference type="Gene3D" id="3.40.50.970">
    <property type="match status" value="1"/>
</dbReference>
<comment type="function">
    <text evidence="4">The branched-chain alpha-keto dehydrogenase complex catalyzes the overall conversion of alpha-keto acids to acyl-CoA and CO(2). It contains multiple copies of three enzymatic components: branched-chain alpha-keto acid decarboxylase (E1), lipoamide acyltransferase (E2) and lipoamide dehydrogenase (E3).</text>
</comment>
<dbReference type="GO" id="GO:0009083">
    <property type="term" value="P:branched-chain amino acid catabolic process"/>
    <property type="evidence" value="ECO:0007669"/>
    <property type="project" value="TreeGrafter"/>
</dbReference>
<name>A0A2M8P8M7_9CHLR</name>
<comment type="cofactor">
    <cofactor evidence="1 4">
        <name>thiamine diphosphate</name>
        <dbReference type="ChEBI" id="CHEBI:58937"/>
    </cofactor>
</comment>
<gene>
    <name evidence="6" type="ORF">CUN49_17390</name>
</gene>
<protein>
    <recommendedName>
        <fullName evidence="4">2-oxoisovalerate dehydrogenase subunit alpha</fullName>
        <ecNumber evidence="4">1.2.4.4</ecNumber>
    </recommendedName>
    <alternativeName>
        <fullName evidence="4">Branched-chain alpha-keto acid dehydrogenase E1 component alpha chain</fullName>
    </alternativeName>
</protein>
<evidence type="ECO:0000256" key="2">
    <source>
        <dbReference type="ARBA" id="ARBA00023002"/>
    </source>
</evidence>
<feature type="non-terminal residue" evidence="6">
    <location>
        <position position="1"/>
    </location>
</feature>
<dbReference type="EMBL" id="PGTM01000690">
    <property type="protein sequence ID" value="PJF33921.1"/>
    <property type="molecule type" value="Genomic_DNA"/>
</dbReference>
<sequence>FLCENNQYAMSMPVQKAFNIEHISQRAAAYGLPGITVDGNDVLAVYGAVSEAAARARRGAGATLVEAKTYRYKGHSKSDKQAYRSREEVRYWQENFDPIMRFSQLLLMAGVIDEAEAAQMRDQAIAVID</sequence>
<evidence type="ECO:0000313" key="6">
    <source>
        <dbReference type="EMBL" id="PJF33921.1"/>
    </source>
</evidence>
<dbReference type="Pfam" id="PF00676">
    <property type="entry name" value="E1_dh"/>
    <property type="match status" value="1"/>
</dbReference>